<proteinExistence type="predicted"/>
<dbReference type="PANTHER" id="PTHR30121">
    <property type="entry name" value="UNCHARACTERIZED PROTEIN YJGR-RELATED"/>
    <property type="match status" value="1"/>
</dbReference>
<keyword evidence="3" id="KW-1185">Reference proteome</keyword>
<sequence length="640" mass="73002">MSKFSKKKKGKFKTEVPLDEELFEYIQPAGGITFKDPNYITTGDGYIRCLHLYQLPKLLDDFWLDNFFKLEDCISVMDIHAKDNAEVKKNINRSLKEEFARARTAKDYMELYDAKLRQEQLQGMYDELTSLGEVVKDVDIRTFVSGRNLVELDDRCKEIISSLEADSYMTATMLNEGKREWQAIFEPYQTQHSKIFAMKAHPLMSEQVAMGNPFSYSELIDDHGDLLGFTPVSGAVIFNEFHKTATRKHYNSLVCGDMGSGKSTFLKKRFKANAAKGNFIRTFDITGEFEKLTREFGGKIIKCNGEDGMLNPLEILKAGEDDFTSYSKHISKVATFFRCILPQTDDQIVTNLEILLRDFYELYKLVPAEGRSITGQPAKNYPTFSNFLSFLDDQIENEKTKEFTSSVDAGLSQHKALIVSQIRDAVSTIVGNYGSMFDGHTSVDNLVDEKIVTFDISDIKDLGNVFVAQMFNMVSLCWDNAVNNGSIMKSMWENKEIELEDVTCFLILIDESHRWVNTKMVQILELLIQYLREARKFFAGITFASQSVRDFAPQGASDPHIDKIRVLFELTQYKFMFKQDSSTLPLINDVFGSTLSFSQVERIPFLGMGDTILSISGDRSLEFKVYLNKQYEESIFSGGR</sequence>
<evidence type="ECO:0000259" key="1">
    <source>
        <dbReference type="Pfam" id="PF19044"/>
    </source>
</evidence>
<dbReference type="AlphaFoldDB" id="A0A7Y8VR24"/>
<dbReference type="PANTHER" id="PTHR30121:SF6">
    <property type="entry name" value="SLR6007 PROTEIN"/>
    <property type="match status" value="1"/>
</dbReference>
<feature type="domain" description="TraG P-loop" evidence="1">
    <location>
        <begin position="237"/>
        <end position="581"/>
    </location>
</feature>
<dbReference type="Gene3D" id="1.10.8.730">
    <property type="match status" value="1"/>
</dbReference>
<gene>
    <name evidence="2" type="ORF">HW270_02945</name>
</gene>
<reference evidence="2 3" key="1">
    <citation type="submission" date="2020-06" db="EMBL/GenBank/DDBJ databases">
        <title>Mogibacterium timidum strain W9173 genomic sequence.</title>
        <authorList>
            <person name="Wade W.G."/>
            <person name="Johnston C.D."/>
            <person name="Chen T."/>
            <person name="Dewhirst F.E."/>
        </authorList>
    </citation>
    <scope>NUCLEOTIDE SEQUENCE [LARGE SCALE GENOMIC DNA]</scope>
    <source>
        <strain evidence="2 3">W9173</strain>
    </source>
</reference>
<organism evidence="2 3">
    <name type="scientific">Mogibacterium timidum</name>
    <dbReference type="NCBI Taxonomy" id="35519"/>
    <lineage>
        <taxon>Bacteria</taxon>
        <taxon>Bacillati</taxon>
        <taxon>Bacillota</taxon>
        <taxon>Clostridia</taxon>
        <taxon>Peptostreptococcales</taxon>
        <taxon>Anaerovoracaceae</taxon>
        <taxon>Mogibacterium</taxon>
    </lineage>
</organism>
<accession>A0A7Y8VR24</accession>
<dbReference type="InterPro" id="IPR051162">
    <property type="entry name" value="T4SS_component"/>
</dbReference>
<evidence type="ECO:0000313" key="2">
    <source>
        <dbReference type="EMBL" id="NWO23038.1"/>
    </source>
</evidence>
<dbReference type="SUPFAM" id="SSF52540">
    <property type="entry name" value="P-loop containing nucleoside triphosphate hydrolases"/>
    <property type="match status" value="1"/>
</dbReference>
<dbReference type="RefSeq" id="WP_178978268.1">
    <property type="nucleotide sequence ID" value="NZ_JABXYR010000001.1"/>
</dbReference>
<dbReference type="InterPro" id="IPR043964">
    <property type="entry name" value="P-loop_TraG"/>
</dbReference>
<dbReference type="InterPro" id="IPR027417">
    <property type="entry name" value="P-loop_NTPase"/>
</dbReference>
<dbReference type="Proteomes" id="UP000526307">
    <property type="component" value="Unassembled WGS sequence"/>
</dbReference>
<evidence type="ECO:0000313" key="3">
    <source>
        <dbReference type="Proteomes" id="UP000526307"/>
    </source>
</evidence>
<protein>
    <recommendedName>
        <fullName evidence="1">TraG P-loop domain-containing protein</fullName>
    </recommendedName>
</protein>
<dbReference type="EMBL" id="JABXYR010000001">
    <property type="protein sequence ID" value="NWO23038.1"/>
    <property type="molecule type" value="Genomic_DNA"/>
</dbReference>
<dbReference type="Gene3D" id="3.40.50.300">
    <property type="entry name" value="P-loop containing nucleotide triphosphate hydrolases"/>
    <property type="match status" value="1"/>
</dbReference>
<dbReference type="Pfam" id="PF19044">
    <property type="entry name" value="P-loop_TraG"/>
    <property type="match status" value="1"/>
</dbReference>
<comment type="caution">
    <text evidence="2">The sequence shown here is derived from an EMBL/GenBank/DDBJ whole genome shotgun (WGS) entry which is preliminary data.</text>
</comment>
<name>A0A7Y8VR24_9FIRM</name>